<accession>A0ABQ3EJU3</accession>
<keyword evidence="4" id="KW-1185">Reference proteome</keyword>
<protein>
    <recommendedName>
        <fullName evidence="2">Phage integrase central domain-containing protein</fullName>
    </recommendedName>
</protein>
<gene>
    <name evidence="3" type="ORF">GCM10007094_28350</name>
</gene>
<keyword evidence="1" id="KW-0238">DNA-binding</keyword>
<dbReference type="Pfam" id="PF22022">
    <property type="entry name" value="Phage_int_M"/>
    <property type="match status" value="1"/>
</dbReference>
<reference evidence="4" key="1">
    <citation type="journal article" date="2019" name="Int. J. Syst. Evol. Microbiol.">
        <title>The Global Catalogue of Microorganisms (GCM) 10K type strain sequencing project: providing services to taxonomists for standard genome sequencing and annotation.</title>
        <authorList>
            <consortium name="The Broad Institute Genomics Platform"/>
            <consortium name="The Broad Institute Genome Sequencing Center for Infectious Disease"/>
            <person name="Wu L."/>
            <person name="Ma J."/>
        </authorList>
    </citation>
    <scope>NUCLEOTIDE SEQUENCE [LARGE SCALE GENOMIC DNA]</scope>
    <source>
        <strain evidence="4">KCTC 12861</strain>
    </source>
</reference>
<feature type="domain" description="Phage integrase central" evidence="2">
    <location>
        <begin position="2"/>
        <end position="60"/>
    </location>
</feature>
<comment type="caution">
    <text evidence="3">The sequence shown here is derived from an EMBL/GenBank/DDBJ whole genome shotgun (WGS) entry which is preliminary data.</text>
</comment>
<evidence type="ECO:0000313" key="3">
    <source>
        <dbReference type="EMBL" id="GHB37059.1"/>
    </source>
</evidence>
<dbReference type="RefSeq" id="WP_189437417.1">
    <property type="nucleotide sequence ID" value="NZ_BMXE01000004.1"/>
</dbReference>
<evidence type="ECO:0000256" key="1">
    <source>
        <dbReference type="ARBA" id="ARBA00023125"/>
    </source>
</evidence>
<organism evidence="3 4">
    <name type="scientific">Pseudovibrio japonicus</name>
    <dbReference type="NCBI Taxonomy" id="366534"/>
    <lineage>
        <taxon>Bacteria</taxon>
        <taxon>Pseudomonadati</taxon>
        <taxon>Pseudomonadota</taxon>
        <taxon>Alphaproteobacteria</taxon>
        <taxon>Hyphomicrobiales</taxon>
        <taxon>Stappiaceae</taxon>
        <taxon>Pseudovibrio</taxon>
    </lineage>
</organism>
<dbReference type="Gene3D" id="1.10.150.130">
    <property type="match status" value="1"/>
</dbReference>
<dbReference type="EMBL" id="BMXE01000004">
    <property type="protein sequence ID" value="GHB37059.1"/>
    <property type="molecule type" value="Genomic_DNA"/>
</dbReference>
<evidence type="ECO:0000313" key="4">
    <source>
        <dbReference type="Proteomes" id="UP000637980"/>
    </source>
</evidence>
<sequence length="60" mass="6886">MKRKAPELSNGKHKEQWFRTLRNYAFPELGDMLVDGIATQDVLLVLKPICENKIETASKL</sequence>
<dbReference type="InterPro" id="IPR010998">
    <property type="entry name" value="Integrase_recombinase_N"/>
</dbReference>
<dbReference type="Proteomes" id="UP000637980">
    <property type="component" value="Unassembled WGS sequence"/>
</dbReference>
<name>A0ABQ3EJU3_9HYPH</name>
<dbReference type="InterPro" id="IPR053876">
    <property type="entry name" value="Phage_int_M"/>
</dbReference>
<proteinExistence type="predicted"/>
<evidence type="ECO:0000259" key="2">
    <source>
        <dbReference type="Pfam" id="PF22022"/>
    </source>
</evidence>